<evidence type="ECO:0000313" key="3">
    <source>
        <dbReference type="Proteomes" id="UP000324222"/>
    </source>
</evidence>
<feature type="compositionally biased region" description="Pro residues" evidence="1">
    <location>
        <begin position="96"/>
        <end position="105"/>
    </location>
</feature>
<accession>A0A5B7HZD7</accession>
<feature type="region of interest" description="Disordered" evidence="1">
    <location>
        <begin position="54"/>
        <end position="114"/>
    </location>
</feature>
<keyword evidence="3" id="KW-1185">Reference proteome</keyword>
<evidence type="ECO:0000313" key="2">
    <source>
        <dbReference type="EMBL" id="MPC77780.1"/>
    </source>
</evidence>
<dbReference type="Proteomes" id="UP000324222">
    <property type="component" value="Unassembled WGS sequence"/>
</dbReference>
<gene>
    <name evidence="2" type="ORF">E2C01_072246</name>
</gene>
<comment type="caution">
    <text evidence="2">The sequence shown here is derived from an EMBL/GenBank/DDBJ whole genome shotgun (WGS) entry which is preliminary data.</text>
</comment>
<protein>
    <submittedName>
        <fullName evidence="2">Uncharacterized protein</fullName>
    </submittedName>
</protein>
<proteinExistence type="predicted"/>
<dbReference type="EMBL" id="VSRR010046712">
    <property type="protein sequence ID" value="MPC77780.1"/>
    <property type="molecule type" value="Genomic_DNA"/>
</dbReference>
<reference evidence="2 3" key="1">
    <citation type="submission" date="2019-05" db="EMBL/GenBank/DDBJ databases">
        <title>Another draft genome of Portunus trituberculatus and its Hox gene families provides insights of decapod evolution.</title>
        <authorList>
            <person name="Jeong J.-H."/>
            <person name="Song I."/>
            <person name="Kim S."/>
            <person name="Choi T."/>
            <person name="Kim D."/>
            <person name="Ryu S."/>
            <person name="Kim W."/>
        </authorList>
    </citation>
    <scope>NUCLEOTIDE SEQUENCE [LARGE SCALE GENOMIC DNA]</scope>
    <source>
        <tissue evidence="2">Muscle</tissue>
    </source>
</reference>
<sequence>MHLWPGRVKGKFGHLCVARVSAPHQALSISRSFTLSHAQSPVYRIPTITIPSSPQIYTDPALNNTPQPTPTPNHSYPSRPPPQSRTLTQGIQAAPPTHPDPPRLAPPSLSLSVG</sequence>
<dbReference type="AlphaFoldDB" id="A0A5B7HZD7"/>
<organism evidence="2 3">
    <name type="scientific">Portunus trituberculatus</name>
    <name type="common">Swimming crab</name>
    <name type="synonym">Neptunus trituberculatus</name>
    <dbReference type="NCBI Taxonomy" id="210409"/>
    <lineage>
        <taxon>Eukaryota</taxon>
        <taxon>Metazoa</taxon>
        <taxon>Ecdysozoa</taxon>
        <taxon>Arthropoda</taxon>
        <taxon>Crustacea</taxon>
        <taxon>Multicrustacea</taxon>
        <taxon>Malacostraca</taxon>
        <taxon>Eumalacostraca</taxon>
        <taxon>Eucarida</taxon>
        <taxon>Decapoda</taxon>
        <taxon>Pleocyemata</taxon>
        <taxon>Brachyura</taxon>
        <taxon>Eubrachyura</taxon>
        <taxon>Portunoidea</taxon>
        <taxon>Portunidae</taxon>
        <taxon>Portuninae</taxon>
        <taxon>Portunus</taxon>
    </lineage>
</organism>
<name>A0A5B7HZD7_PORTR</name>
<evidence type="ECO:0000256" key="1">
    <source>
        <dbReference type="SAM" id="MobiDB-lite"/>
    </source>
</evidence>